<evidence type="ECO:0000313" key="2">
    <source>
        <dbReference type="EMBL" id="TYZ10540.1"/>
    </source>
</evidence>
<dbReference type="RefSeq" id="WP_149070614.1">
    <property type="nucleotide sequence ID" value="NZ_VTHL01000007.1"/>
</dbReference>
<evidence type="ECO:0000313" key="3">
    <source>
        <dbReference type="Proteomes" id="UP000322791"/>
    </source>
</evidence>
<protein>
    <recommendedName>
        <fullName evidence="1">DUF7033 domain-containing protein</fullName>
    </recommendedName>
</protein>
<reference evidence="2 3" key="1">
    <citation type="submission" date="2019-08" db="EMBL/GenBank/DDBJ databases">
        <authorList>
            <person name="Seo M.-J."/>
        </authorList>
    </citation>
    <scope>NUCLEOTIDE SEQUENCE [LARGE SCALE GENOMIC DNA]</scope>
    <source>
        <strain evidence="2 3">KIGAM108</strain>
    </source>
</reference>
<dbReference type="GO" id="GO:0005975">
    <property type="term" value="P:carbohydrate metabolic process"/>
    <property type="evidence" value="ECO:0007669"/>
    <property type="project" value="InterPro"/>
</dbReference>
<dbReference type="InterPro" id="IPR011330">
    <property type="entry name" value="Glyco_hydro/deAcase_b/a-brl"/>
</dbReference>
<organism evidence="2 3">
    <name type="scientific">Hymenobacter lutimineralis</name>
    <dbReference type="NCBI Taxonomy" id="2606448"/>
    <lineage>
        <taxon>Bacteria</taxon>
        <taxon>Pseudomonadati</taxon>
        <taxon>Bacteroidota</taxon>
        <taxon>Cytophagia</taxon>
        <taxon>Cytophagales</taxon>
        <taxon>Hymenobacteraceae</taxon>
        <taxon>Hymenobacter</taxon>
    </lineage>
</organism>
<gene>
    <name evidence="2" type="ORF">FY528_08720</name>
</gene>
<accession>A0A5D6V5F9</accession>
<keyword evidence="3" id="KW-1185">Reference proteome</keyword>
<dbReference type="Proteomes" id="UP000322791">
    <property type="component" value="Unassembled WGS sequence"/>
</dbReference>
<name>A0A5D6V5F9_9BACT</name>
<comment type="caution">
    <text evidence="2">The sequence shown here is derived from an EMBL/GenBank/DDBJ whole genome shotgun (WGS) entry which is preliminary data.</text>
</comment>
<dbReference type="Gene3D" id="3.20.20.370">
    <property type="entry name" value="Glycoside hydrolase/deacetylase"/>
    <property type="match status" value="1"/>
</dbReference>
<evidence type="ECO:0000259" key="1">
    <source>
        <dbReference type="Pfam" id="PF23019"/>
    </source>
</evidence>
<sequence length="459" mass="51979">MEIDTLYGRAIPEAAASGVSRASQTRYVLQHFWQCYPGPEALRTSVEGQMGKQLQIEDHAQGFFDDVAPFPPEPTWHEWLGQRIPFFFTSEGPLLELLPEQKVLVRADLISAAFYLLSGWQEYFSAERDQHGRFPYMASVQQRYGFVAVPVVNYYFDVLRKAIEHVTGQLLHPRCWAGNAQWAAFITHDIDSLHSAWKAPAKAALRQGRLLSFGRQFWRHFKEKDTWDNLAEVQQTVAGYGAKSTFFILPENEKAANGTPNADYQLTTIQAQWPALQAAGAEAAVHASIGTARNLSQLQTEAAAVGKATVPPLGLRFHYLCWEPRSTPQLVQQAGFSYDSTLGFAEHFGFRNSFCQPFYPFNFQTGAACDFLEIPLNVMDATLYHPRYLQLKPAEVLPALLPMLTEIVRFGGVCTVLWHNENFDPVNHHNGPREFHALMKYLRSRNASFVNGRDICEWM</sequence>
<dbReference type="SUPFAM" id="SSF88713">
    <property type="entry name" value="Glycoside hydrolase/deacetylase"/>
    <property type="match status" value="1"/>
</dbReference>
<dbReference type="AlphaFoldDB" id="A0A5D6V5F9"/>
<feature type="domain" description="DUF7033" evidence="1">
    <location>
        <begin position="106"/>
        <end position="194"/>
    </location>
</feature>
<dbReference type="EMBL" id="VTHL01000007">
    <property type="protein sequence ID" value="TYZ10540.1"/>
    <property type="molecule type" value="Genomic_DNA"/>
</dbReference>
<dbReference type="Pfam" id="PF23019">
    <property type="entry name" value="DUF7033"/>
    <property type="match status" value="1"/>
</dbReference>
<dbReference type="InterPro" id="IPR054297">
    <property type="entry name" value="DUF7033"/>
</dbReference>
<proteinExistence type="predicted"/>